<keyword evidence="2" id="KW-1185">Reference proteome</keyword>
<dbReference type="Gene3D" id="3.30.470.20">
    <property type="entry name" value="ATP-grasp fold, B domain"/>
    <property type="match status" value="1"/>
</dbReference>
<evidence type="ECO:0000313" key="1">
    <source>
        <dbReference type="EMBL" id="ATY84933.1"/>
    </source>
</evidence>
<dbReference type="Pfam" id="PF14398">
    <property type="entry name" value="ATPgrasp_YheCD"/>
    <property type="match status" value="1"/>
</dbReference>
<dbReference type="Proteomes" id="UP000231932">
    <property type="component" value="Chromosome"/>
</dbReference>
<protein>
    <recommendedName>
        <fullName evidence="3">ATP-grasp domain-containing protein</fullName>
    </recommendedName>
</protein>
<gene>
    <name evidence="1" type="ORF">CVV65_08355</name>
</gene>
<proteinExistence type="predicted"/>
<dbReference type="InterPro" id="IPR026838">
    <property type="entry name" value="YheC/D"/>
</dbReference>
<dbReference type="SUPFAM" id="SSF56059">
    <property type="entry name" value="Glutathione synthetase ATP-binding domain-like"/>
    <property type="match status" value="1"/>
</dbReference>
<dbReference type="AlphaFoldDB" id="A0A2K8N6K1"/>
<evidence type="ECO:0000313" key="2">
    <source>
        <dbReference type="Proteomes" id="UP000231932"/>
    </source>
</evidence>
<evidence type="ECO:0008006" key="3">
    <source>
        <dbReference type="Google" id="ProtNLM"/>
    </source>
</evidence>
<organism evidence="1 2">
    <name type="scientific">Kyrpidia spormannii</name>
    <dbReference type="NCBI Taxonomy" id="2055160"/>
    <lineage>
        <taxon>Bacteria</taxon>
        <taxon>Bacillati</taxon>
        <taxon>Bacillota</taxon>
        <taxon>Bacilli</taxon>
        <taxon>Bacillales</taxon>
        <taxon>Alicyclobacillaceae</taxon>
        <taxon>Kyrpidia</taxon>
    </lineage>
</organism>
<dbReference type="RefSeq" id="WP_100667734.1">
    <property type="nucleotide sequence ID" value="NZ_CP024955.1"/>
</dbReference>
<name>A0A2K8N6K1_9BACL</name>
<dbReference type="EMBL" id="CP024955">
    <property type="protein sequence ID" value="ATY84933.1"/>
    <property type="molecule type" value="Genomic_DNA"/>
</dbReference>
<accession>A0A2K8N6K1</accession>
<reference evidence="2" key="1">
    <citation type="submission" date="2017-11" db="EMBL/GenBank/DDBJ databases">
        <title>Complete Genome Sequence of Kyrpidia sp. Strain EA-1, a thermophilic, hydrogen-oxidizing Bacterium, isolated from the Azores.</title>
        <authorList>
            <person name="Reiner J.E."/>
            <person name="Lapp C.J."/>
            <person name="Bunk B."/>
            <person name="Gescher J."/>
        </authorList>
    </citation>
    <scope>NUCLEOTIDE SEQUENCE [LARGE SCALE GENOMIC DNA]</scope>
    <source>
        <strain evidence="2">EA-1</strain>
    </source>
</reference>
<dbReference type="KEGG" id="kyr:CVV65_08355"/>
<sequence>MAQVTRLMVHRADGLQGILTVPDTLLGGRRSEVTLRHGHHETIARLVPMKEANGVHLAGDIWKRLSLPDENVLDVHVLWDEAENLLRIGPLLAIMARVRRKKGQLTGAQAPVFERLSEAGRTLGVLTYVFSPLEIQWTKGTVRGVYWNDERKWIMGTFPLPDVVYDQVVSRRFEDRPDVKESRNKLIRLLYPRYFNAGFFDKWTMFQWLSADDRTRRQLPATTLYRAPGQGTQFLVEWGDIYMKPARGSLGQGLVRVQLAVNGQALYRWRKGPGRTETGVAKDPRAWFEQHHRFLRRRRYILQRTIPIPSLEGRVWDVRALMQKDESRAWKRTKMFVRISHPGEVASNLAAGGRAERVEKVLSHMALGLSAERGLVRRLTRTAHNVAQVVEESSGLQLGEMGVDLGVDDRGGVWIIEVNAKPWKSPDTDEGDERLLERSFLRPVAYAKSLAGFSP</sequence>
<dbReference type="OrthoDB" id="7869153at2"/>